<evidence type="ECO:0000256" key="1">
    <source>
        <dbReference type="SAM" id="Phobius"/>
    </source>
</evidence>
<dbReference type="GeneID" id="67876422"/>
<dbReference type="Gene3D" id="1.10.10.10">
    <property type="entry name" value="Winged helix-like DNA-binding domain superfamily/Winged helix DNA-binding domain"/>
    <property type="match status" value="1"/>
</dbReference>
<organism evidence="2 3">
    <name type="scientific">Halobaculum roseum</name>
    <dbReference type="NCBI Taxonomy" id="2175149"/>
    <lineage>
        <taxon>Archaea</taxon>
        <taxon>Methanobacteriati</taxon>
        <taxon>Methanobacteriota</taxon>
        <taxon>Stenosarchaea group</taxon>
        <taxon>Halobacteria</taxon>
        <taxon>Halobacteriales</taxon>
        <taxon>Haloferacaceae</taxon>
        <taxon>Halobaculum</taxon>
    </lineage>
</organism>
<feature type="transmembrane region" description="Helical" evidence="1">
    <location>
        <begin position="38"/>
        <end position="56"/>
    </location>
</feature>
<sequence>MLENSLFTYYNLAVGLITGFGVFYFLFFKPTVVDYHRFLLLTVAGLILFLIGGPITELLFPSLVHWVHGVAALLVIFGLYNPLENDLRRDAWADVFLQEPIQVRQQDEWMMPIDDAILGLFHSKELILTPTIIAYNIDYSREEVNRRLSELENRGFVIKVERGKYRITELGRQYIEGSISHGPLARFWERRDHRKQP</sequence>
<dbReference type="EMBL" id="JBHMAJ010000004">
    <property type="protein sequence ID" value="MFB9823527.1"/>
    <property type="molecule type" value="Genomic_DNA"/>
</dbReference>
<dbReference type="RefSeq" id="WP_167599472.1">
    <property type="nucleotide sequence ID" value="NZ_CP082289.1"/>
</dbReference>
<dbReference type="Proteomes" id="UP001589595">
    <property type="component" value="Unassembled WGS sequence"/>
</dbReference>
<protein>
    <submittedName>
        <fullName evidence="2">ArsR family transcriptional regulator</fullName>
    </submittedName>
</protein>
<evidence type="ECO:0000313" key="3">
    <source>
        <dbReference type="Proteomes" id="UP001589595"/>
    </source>
</evidence>
<keyword evidence="1" id="KW-0472">Membrane</keyword>
<feature type="transmembrane region" description="Helical" evidence="1">
    <location>
        <begin position="62"/>
        <end position="80"/>
    </location>
</feature>
<comment type="caution">
    <text evidence="2">The sequence shown here is derived from an EMBL/GenBank/DDBJ whole genome shotgun (WGS) entry which is preliminary data.</text>
</comment>
<evidence type="ECO:0000313" key="2">
    <source>
        <dbReference type="EMBL" id="MFB9823527.1"/>
    </source>
</evidence>
<dbReference type="InterPro" id="IPR036390">
    <property type="entry name" value="WH_DNA-bd_sf"/>
</dbReference>
<dbReference type="AlphaFoldDB" id="A0ABD5MJ55"/>
<keyword evidence="1" id="KW-1133">Transmembrane helix</keyword>
<reference evidence="2" key="1">
    <citation type="submission" date="2024-09" db="EMBL/GenBank/DDBJ databases">
        <authorList>
            <person name="Sun Q."/>
        </authorList>
    </citation>
    <scope>NUCLEOTIDE SEQUENCE [LARGE SCALE GENOMIC DNA]</scope>
    <source>
        <strain evidence="2">JCM 31273</strain>
    </source>
</reference>
<keyword evidence="3" id="KW-1185">Reference proteome</keyword>
<gene>
    <name evidence="2" type="ORF">ACFFOL_04920</name>
</gene>
<proteinExistence type="predicted"/>
<dbReference type="InterPro" id="IPR036388">
    <property type="entry name" value="WH-like_DNA-bd_sf"/>
</dbReference>
<name>A0ABD5MJ55_9EURY</name>
<accession>A0ABD5MJ55</accession>
<dbReference type="SUPFAM" id="SSF46785">
    <property type="entry name" value="Winged helix' DNA-binding domain"/>
    <property type="match status" value="1"/>
</dbReference>
<keyword evidence="1" id="KW-0812">Transmembrane</keyword>
<feature type="transmembrane region" description="Helical" evidence="1">
    <location>
        <begin position="6"/>
        <end position="26"/>
    </location>
</feature>